<dbReference type="GO" id="GO:0004252">
    <property type="term" value="F:serine-type endopeptidase activity"/>
    <property type="evidence" value="ECO:0007669"/>
    <property type="project" value="InterPro"/>
</dbReference>
<organism evidence="6 7">
    <name type="scientific">Leeia aquatica</name>
    <dbReference type="NCBI Taxonomy" id="2725557"/>
    <lineage>
        <taxon>Bacteria</taxon>
        <taxon>Pseudomonadati</taxon>
        <taxon>Pseudomonadota</taxon>
        <taxon>Betaproteobacteria</taxon>
        <taxon>Neisseriales</taxon>
        <taxon>Leeiaceae</taxon>
        <taxon>Leeia</taxon>
    </lineage>
</organism>
<keyword evidence="2" id="KW-1015">Disulfide bond</keyword>
<dbReference type="Gene3D" id="2.40.10.10">
    <property type="entry name" value="Trypsin-like serine proteases"/>
    <property type="match status" value="2"/>
</dbReference>
<gene>
    <name evidence="6" type="ORF">HF682_09645</name>
</gene>
<dbReference type="SUPFAM" id="SSF50494">
    <property type="entry name" value="Trypsin-like serine proteases"/>
    <property type="match status" value="1"/>
</dbReference>
<dbReference type="PROSITE" id="PS00134">
    <property type="entry name" value="TRYPSIN_HIS"/>
    <property type="match status" value="1"/>
</dbReference>
<keyword evidence="7" id="KW-1185">Reference proteome</keyword>
<dbReference type="PRINTS" id="PR00722">
    <property type="entry name" value="CHYMOTRYPSIN"/>
</dbReference>
<dbReference type="InterPro" id="IPR043504">
    <property type="entry name" value="Peptidase_S1_PA_chymotrypsin"/>
</dbReference>
<evidence type="ECO:0000313" key="6">
    <source>
        <dbReference type="EMBL" id="NLR75419.1"/>
    </source>
</evidence>
<proteinExistence type="predicted"/>
<dbReference type="Pfam" id="PF00089">
    <property type="entry name" value="Trypsin"/>
    <property type="match status" value="1"/>
</dbReference>
<dbReference type="PROSITE" id="PS00135">
    <property type="entry name" value="TRYPSIN_SER"/>
    <property type="match status" value="1"/>
</dbReference>
<dbReference type="InterPro" id="IPR009003">
    <property type="entry name" value="Peptidase_S1_PA"/>
</dbReference>
<dbReference type="PROSITE" id="PS50240">
    <property type="entry name" value="TRYPSIN_DOM"/>
    <property type="match status" value="1"/>
</dbReference>
<dbReference type="Proteomes" id="UP000587991">
    <property type="component" value="Unassembled WGS sequence"/>
</dbReference>
<evidence type="ECO:0000313" key="7">
    <source>
        <dbReference type="Proteomes" id="UP000587991"/>
    </source>
</evidence>
<dbReference type="GO" id="GO:0006508">
    <property type="term" value="P:proteolysis"/>
    <property type="evidence" value="ECO:0007669"/>
    <property type="project" value="UniProtKB-KW"/>
</dbReference>
<accession>A0A847SDN9</accession>
<dbReference type="PANTHER" id="PTHR15462">
    <property type="entry name" value="SERINE PROTEASE"/>
    <property type="match status" value="1"/>
</dbReference>
<evidence type="ECO:0000259" key="5">
    <source>
        <dbReference type="PROSITE" id="PS50240"/>
    </source>
</evidence>
<dbReference type="InterPro" id="IPR018114">
    <property type="entry name" value="TRYPSIN_HIS"/>
</dbReference>
<evidence type="ECO:0000256" key="2">
    <source>
        <dbReference type="ARBA" id="ARBA00023157"/>
    </source>
</evidence>
<keyword evidence="3 6" id="KW-0645">Protease</keyword>
<feature type="domain" description="Peptidase S1" evidence="5">
    <location>
        <begin position="22"/>
        <end position="254"/>
    </location>
</feature>
<keyword evidence="3" id="KW-0378">Hydrolase</keyword>
<sequence length="255" mass="27946">MSYLRWAIGMLMCSALAQANPLFFGRDERVRMPVQQAPWSALGQLETRSGQICTVSLVAPQWVLTAGHCLFDEKGRPDPVIGVDFGLEGKRVAAHVRVVKRYLQPALRAGLRVHADGLSIRNEASSLDYALLHLQYALPIQPIALFKGNQADLRQALAKTGWRVTQAGYPDDDQTHLLGHPGCRVTALTPDHVLTHRCDTLAGDSGSPLLMQQDGQWVLIGVQSSAPAAADRAHEDNRAASLTGMQGWLRRYLPD</sequence>
<dbReference type="PANTHER" id="PTHR15462:SF8">
    <property type="entry name" value="SERINE PROTEASE"/>
    <property type="match status" value="1"/>
</dbReference>
<dbReference type="SMART" id="SM00020">
    <property type="entry name" value="Tryp_SPc"/>
    <property type="match status" value="1"/>
</dbReference>
<keyword evidence="1 4" id="KW-0732">Signal</keyword>
<reference evidence="6 7" key="1">
    <citation type="submission" date="2020-04" db="EMBL/GenBank/DDBJ databases">
        <title>Draft genome of Leeia sp. IMCC25680.</title>
        <authorList>
            <person name="Song J."/>
            <person name="Cho J.-C."/>
        </authorList>
    </citation>
    <scope>NUCLEOTIDE SEQUENCE [LARGE SCALE GENOMIC DNA]</scope>
    <source>
        <strain evidence="6 7">IMCC25680</strain>
    </source>
</reference>
<comment type="caution">
    <text evidence="6">The sequence shown here is derived from an EMBL/GenBank/DDBJ whole genome shotgun (WGS) entry which is preliminary data.</text>
</comment>
<protein>
    <submittedName>
        <fullName evidence="6">Trypsin-like serine protease</fullName>
    </submittedName>
</protein>
<dbReference type="RefSeq" id="WP_168877090.1">
    <property type="nucleotide sequence ID" value="NZ_JABAIM010000002.1"/>
</dbReference>
<dbReference type="EMBL" id="JABAIM010000002">
    <property type="protein sequence ID" value="NLR75419.1"/>
    <property type="molecule type" value="Genomic_DNA"/>
</dbReference>
<dbReference type="InterPro" id="IPR001254">
    <property type="entry name" value="Trypsin_dom"/>
</dbReference>
<dbReference type="InterPro" id="IPR001314">
    <property type="entry name" value="Peptidase_S1A"/>
</dbReference>
<dbReference type="AlphaFoldDB" id="A0A847SDN9"/>
<dbReference type="InterPro" id="IPR033116">
    <property type="entry name" value="TRYPSIN_SER"/>
</dbReference>
<dbReference type="InterPro" id="IPR050966">
    <property type="entry name" value="Glutamyl_endopeptidase"/>
</dbReference>
<keyword evidence="3" id="KW-0720">Serine protease</keyword>
<evidence type="ECO:0000256" key="4">
    <source>
        <dbReference type="SAM" id="SignalP"/>
    </source>
</evidence>
<evidence type="ECO:0000256" key="3">
    <source>
        <dbReference type="RuleBase" id="RU363034"/>
    </source>
</evidence>
<feature type="chain" id="PRO_5033012097" evidence="4">
    <location>
        <begin position="20"/>
        <end position="255"/>
    </location>
</feature>
<name>A0A847SDN9_9NEIS</name>
<feature type="signal peptide" evidence="4">
    <location>
        <begin position="1"/>
        <end position="19"/>
    </location>
</feature>
<evidence type="ECO:0000256" key="1">
    <source>
        <dbReference type="ARBA" id="ARBA00022729"/>
    </source>
</evidence>